<feature type="transmembrane region" description="Helical" evidence="9">
    <location>
        <begin position="82"/>
        <end position="108"/>
    </location>
</feature>
<keyword evidence="3" id="KW-0808">Transferase</keyword>
<dbReference type="PANTHER" id="PTHR22760:SF4">
    <property type="entry name" value="GPI MANNOSYLTRANSFERASE 3"/>
    <property type="match status" value="1"/>
</dbReference>
<feature type="transmembrane region" description="Helical" evidence="9">
    <location>
        <begin position="120"/>
        <end position="143"/>
    </location>
</feature>
<evidence type="ECO:0000256" key="4">
    <source>
        <dbReference type="ARBA" id="ARBA00022692"/>
    </source>
</evidence>
<dbReference type="EMBL" id="MKHE01000012">
    <property type="protein sequence ID" value="OWK09832.1"/>
    <property type="molecule type" value="Genomic_DNA"/>
</dbReference>
<evidence type="ECO:0000313" key="11">
    <source>
        <dbReference type="Proteomes" id="UP000242450"/>
    </source>
</evidence>
<evidence type="ECO:0000256" key="2">
    <source>
        <dbReference type="ARBA" id="ARBA00022676"/>
    </source>
</evidence>
<dbReference type="AlphaFoldDB" id="A0A212CV51"/>
<evidence type="ECO:0000256" key="6">
    <source>
        <dbReference type="ARBA" id="ARBA00022989"/>
    </source>
</evidence>
<dbReference type="Pfam" id="PF03901">
    <property type="entry name" value="Glyco_transf_22"/>
    <property type="match status" value="1"/>
</dbReference>
<gene>
    <name evidence="10" type="ORF">Celaphus_00006221</name>
</gene>
<dbReference type="GO" id="GO:0000026">
    <property type="term" value="F:alpha-1,2-mannosyltransferase activity"/>
    <property type="evidence" value="ECO:0007669"/>
    <property type="project" value="TreeGrafter"/>
</dbReference>
<dbReference type="OrthoDB" id="416834at2759"/>
<evidence type="ECO:0000256" key="7">
    <source>
        <dbReference type="ARBA" id="ARBA00023136"/>
    </source>
</evidence>
<feature type="non-terminal residue" evidence="10">
    <location>
        <position position="163"/>
    </location>
</feature>
<dbReference type="Proteomes" id="UP000242450">
    <property type="component" value="Chromosome 12"/>
</dbReference>
<keyword evidence="4 9" id="KW-0812">Transmembrane</keyword>
<dbReference type="InterPro" id="IPR005599">
    <property type="entry name" value="GPI_mannosylTrfase"/>
</dbReference>
<feature type="transmembrane region" description="Helical" evidence="9">
    <location>
        <begin position="7"/>
        <end position="24"/>
    </location>
</feature>
<name>A0A212CV51_CEREH</name>
<comment type="similarity">
    <text evidence="9">Belongs to the glycosyltransferase 22 family.</text>
</comment>
<keyword evidence="6 9" id="KW-1133">Transmembrane helix</keyword>
<keyword evidence="11" id="KW-1185">Reference proteome</keyword>
<feature type="non-terminal residue" evidence="10">
    <location>
        <position position="1"/>
    </location>
</feature>
<evidence type="ECO:0000256" key="8">
    <source>
        <dbReference type="ARBA" id="ARBA00093333"/>
    </source>
</evidence>
<dbReference type="PANTHER" id="PTHR22760">
    <property type="entry name" value="GLYCOSYLTRANSFERASE"/>
    <property type="match status" value="1"/>
</dbReference>
<dbReference type="EC" id="2.4.1.-" evidence="9"/>
<feature type="transmembrane region" description="Helical" evidence="9">
    <location>
        <begin position="44"/>
        <end position="62"/>
    </location>
</feature>
<sequence>LLGENIYLVLFIIALRICNCFLVQTSFVPDEYWQSLEVAHHMIWIPRLAQALLSAIADLRLYSLMKQLENQQVAQWVLCSWFTWYCCTRTLTNTMETVLTIIALFYYPLEGSKSMNSVKYSSLVALAFIIRPTAVIPWIPLLFRHFWQEQRKLDLILHQFLPV</sequence>
<evidence type="ECO:0000313" key="10">
    <source>
        <dbReference type="EMBL" id="OWK09832.1"/>
    </source>
</evidence>
<comment type="caution">
    <text evidence="9">Lacks conserved residue(s) required for the propagation of feature annotation.</text>
</comment>
<evidence type="ECO:0000256" key="1">
    <source>
        <dbReference type="ARBA" id="ARBA00004477"/>
    </source>
</evidence>
<proteinExistence type="inferred from homology"/>
<keyword evidence="2 9" id="KW-0328">Glycosyltransferase</keyword>
<keyword evidence="5 9" id="KW-0256">Endoplasmic reticulum</keyword>
<comment type="caution">
    <text evidence="10">The sequence shown here is derived from an EMBL/GenBank/DDBJ whole genome shotgun (WGS) entry which is preliminary data.</text>
</comment>
<organism evidence="10 11">
    <name type="scientific">Cervus elaphus hippelaphus</name>
    <name type="common">European red deer</name>
    <dbReference type="NCBI Taxonomy" id="46360"/>
    <lineage>
        <taxon>Eukaryota</taxon>
        <taxon>Metazoa</taxon>
        <taxon>Chordata</taxon>
        <taxon>Craniata</taxon>
        <taxon>Vertebrata</taxon>
        <taxon>Euteleostomi</taxon>
        <taxon>Mammalia</taxon>
        <taxon>Eutheria</taxon>
        <taxon>Laurasiatheria</taxon>
        <taxon>Artiodactyla</taxon>
        <taxon>Ruminantia</taxon>
        <taxon>Pecora</taxon>
        <taxon>Cervidae</taxon>
        <taxon>Cervinae</taxon>
        <taxon>Cervus</taxon>
    </lineage>
</organism>
<evidence type="ECO:0000256" key="5">
    <source>
        <dbReference type="ARBA" id="ARBA00022824"/>
    </source>
</evidence>
<keyword evidence="7 9" id="KW-0472">Membrane</keyword>
<reference evidence="10 11" key="1">
    <citation type="journal article" date="2018" name="Mol. Genet. Genomics">
        <title>The red deer Cervus elaphus genome CerEla1.0: sequencing, annotating, genes, and chromosomes.</title>
        <authorList>
            <person name="Bana N.A."/>
            <person name="Nyiri A."/>
            <person name="Nagy J."/>
            <person name="Frank K."/>
            <person name="Nagy T."/>
            <person name="Steger V."/>
            <person name="Schiller M."/>
            <person name="Lakatos P."/>
            <person name="Sugar L."/>
            <person name="Horn P."/>
            <person name="Barta E."/>
            <person name="Orosz L."/>
        </authorList>
    </citation>
    <scope>NUCLEOTIDE SEQUENCE [LARGE SCALE GENOMIC DNA]</scope>
    <source>
        <strain evidence="10">Hungarian</strain>
    </source>
</reference>
<accession>A0A212CV51</accession>
<dbReference type="GO" id="GO:0006506">
    <property type="term" value="P:GPI anchor biosynthetic process"/>
    <property type="evidence" value="ECO:0007669"/>
    <property type="project" value="TreeGrafter"/>
</dbReference>
<dbReference type="GO" id="GO:0005789">
    <property type="term" value="C:endoplasmic reticulum membrane"/>
    <property type="evidence" value="ECO:0007669"/>
    <property type="project" value="UniProtKB-SubCell"/>
</dbReference>
<protein>
    <recommendedName>
        <fullName evidence="9">Mannosyltransferase</fullName>
        <ecNumber evidence="9">2.4.1.-</ecNumber>
    </recommendedName>
</protein>
<comment type="function">
    <text evidence="8">Alpha-1,2-mannosyltransferase that catalyzes the transfer of the third mannose, via an alpha-1,2 bond, from a dolichol-phosphate-mannose (Dol-P-Man) to an alpha-D-Man-(1-&gt;6)-2-PEtn-alpha-D-Man-(1-&gt;4)-alpha-D-GlcN-(1-&gt;6)-(1-radyl,2-acyl-sn-glycero-3-phospho)-2-acyl-inositol intermediate to generate an alpha-D-Man-(1-&gt;2)-alpha-D-Man-(1-&gt;6)-2-PEtn-alpha-D-Man-(1-&gt;4)-alpha-D-GlcN-(1-&gt;6)-(1-radyl,2-acyl-sn-glycero-3-phospho)-2-acyl-inositol (also termed H6) and participates in the nineth step of the glycosylphosphatidylinositol-anchor biosynthesis. May also add the third mannose to an alpha-D-Man-(1-&gt;6)-alpha-D-Man-(1-&gt;4)-alpha-D-GlcN-(1-&gt;6)-(1-radyl,2-acyl-sn-glycero-3-phospho)-2-acyl-inositol (also termed H3) intermediate generating an alpha-D-Man-(1-&gt;2)-alpha-D-Man-(1-&gt;6)-alpha-D-Man-(1-&gt;4)-alpha-D-GlcN-(1-&gt;6)-(1-radyl,2-acyl-sn-glycero-3-phospho)-2-acyl-inositol (also termed H4).</text>
</comment>
<comment type="subcellular location">
    <subcellularLocation>
        <location evidence="1 9">Endoplasmic reticulum membrane</location>
        <topology evidence="1 9">Multi-pass membrane protein</topology>
    </subcellularLocation>
</comment>
<evidence type="ECO:0000256" key="3">
    <source>
        <dbReference type="ARBA" id="ARBA00022679"/>
    </source>
</evidence>
<evidence type="ECO:0000256" key="9">
    <source>
        <dbReference type="RuleBase" id="RU363075"/>
    </source>
</evidence>